<evidence type="ECO:0000256" key="4">
    <source>
        <dbReference type="ARBA" id="ARBA00022989"/>
    </source>
</evidence>
<dbReference type="AlphaFoldDB" id="A0A4R6BU74"/>
<evidence type="ECO:0000313" key="9">
    <source>
        <dbReference type="Proteomes" id="UP000294802"/>
    </source>
</evidence>
<evidence type="ECO:0000256" key="1">
    <source>
        <dbReference type="ARBA" id="ARBA00004651"/>
    </source>
</evidence>
<evidence type="ECO:0000256" key="5">
    <source>
        <dbReference type="ARBA" id="ARBA00023136"/>
    </source>
</evidence>
<dbReference type="EMBL" id="SCWB01000009">
    <property type="protein sequence ID" value="TDM10598.1"/>
    <property type="molecule type" value="Genomic_DNA"/>
</dbReference>
<evidence type="ECO:0000256" key="6">
    <source>
        <dbReference type="SAM" id="Phobius"/>
    </source>
</evidence>
<accession>A0A4R6BU74</accession>
<name>A0A4R6BU74_9STAP</name>
<dbReference type="PANTHER" id="PTHR36115:SF9">
    <property type="entry name" value="LMO1584 PROTEIN"/>
    <property type="match status" value="1"/>
</dbReference>
<feature type="domain" description="RDD" evidence="7">
    <location>
        <begin position="25"/>
        <end position="152"/>
    </location>
</feature>
<keyword evidence="9" id="KW-1185">Reference proteome</keyword>
<gene>
    <name evidence="8" type="ORF">ERX29_06010</name>
</gene>
<keyword evidence="3 6" id="KW-0812">Transmembrane</keyword>
<protein>
    <submittedName>
        <fullName evidence="8">RDD family protein</fullName>
    </submittedName>
</protein>
<comment type="subcellular location">
    <subcellularLocation>
        <location evidence="1">Cell membrane</location>
        <topology evidence="1">Multi-pass membrane protein</topology>
    </subcellularLocation>
</comment>
<keyword evidence="2" id="KW-1003">Cell membrane</keyword>
<dbReference type="OrthoDB" id="9793824at2"/>
<dbReference type="RefSeq" id="WP_133443800.1">
    <property type="nucleotide sequence ID" value="NZ_SCWB01000009.1"/>
</dbReference>
<evidence type="ECO:0000313" key="8">
    <source>
        <dbReference type="EMBL" id="TDM10598.1"/>
    </source>
</evidence>
<evidence type="ECO:0000259" key="7">
    <source>
        <dbReference type="Pfam" id="PF06271"/>
    </source>
</evidence>
<feature type="transmembrane region" description="Helical" evidence="6">
    <location>
        <begin position="31"/>
        <end position="49"/>
    </location>
</feature>
<dbReference type="GO" id="GO:0005886">
    <property type="term" value="C:plasma membrane"/>
    <property type="evidence" value="ECO:0007669"/>
    <property type="project" value="UniProtKB-SubCell"/>
</dbReference>
<evidence type="ECO:0000256" key="3">
    <source>
        <dbReference type="ARBA" id="ARBA00022692"/>
    </source>
</evidence>
<evidence type="ECO:0000256" key="2">
    <source>
        <dbReference type="ARBA" id="ARBA00022475"/>
    </source>
</evidence>
<dbReference type="InterPro" id="IPR051791">
    <property type="entry name" value="Pra-immunoreactive"/>
</dbReference>
<dbReference type="Pfam" id="PF06271">
    <property type="entry name" value="RDD"/>
    <property type="match status" value="1"/>
</dbReference>
<reference evidence="8 9" key="1">
    <citation type="submission" date="2019-01" db="EMBL/GenBank/DDBJ databases">
        <title>Draft genome sequences of the type strains of six Macrococcus species.</title>
        <authorList>
            <person name="Mazhar S."/>
            <person name="Altermann E."/>
            <person name="Hill C."/>
            <person name="Mcauliffe O."/>
        </authorList>
    </citation>
    <scope>NUCLEOTIDE SEQUENCE [LARGE SCALE GENOMIC DNA]</scope>
    <source>
        <strain evidence="8 9">CCM4815</strain>
    </source>
</reference>
<sequence>MNERVIYPSSPLEGYEQDVIYSTHAGFGSRLLAYLIDAIIIWCIKQILIDPLMSQFNLTDQHVVAPIFSAANIASALVYFLYFVLMTWFFRATIGKMIMGLKVVSYNDEPMTFFRIVVREVFGRYISNFFLNLLYLVVLFNPSRQGIHDVLSDTIVVKEQQERLRDRLTHVRHVVQPK</sequence>
<dbReference type="Proteomes" id="UP000294802">
    <property type="component" value="Unassembled WGS sequence"/>
</dbReference>
<feature type="transmembrane region" description="Helical" evidence="6">
    <location>
        <begin position="69"/>
        <end position="90"/>
    </location>
</feature>
<dbReference type="InterPro" id="IPR010432">
    <property type="entry name" value="RDD"/>
</dbReference>
<keyword evidence="5 6" id="KW-0472">Membrane</keyword>
<feature type="transmembrane region" description="Helical" evidence="6">
    <location>
        <begin position="121"/>
        <end position="140"/>
    </location>
</feature>
<organism evidence="8 9">
    <name type="scientific">Macrococcus lamae</name>
    <dbReference type="NCBI Taxonomy" id="198484"/>
    <lineage>
        <taxon>Bacteria</taxon>
        <taxon>Bacillati</taxon>
        <taxon>Bacillota</taxon>
        <taxon>Bacilli</taxon>
        <taxon>Bacillales</taxon>
        <taxon>Staphylococcaceae</taxon>
        <taxon>Macrococcus</taxon>
    </lineage>
</organism>
<proteinExistence type="predicted"/>
<keyword evidence="4 6" id="KW-1133">Transmembrane helix</keyword>
<comment type="caution">
    <text evidence="8">The sequence shown here is derived from an EMBL/GenBank/DDBJ whole genome shotgun (WGS) entry which is preliminary data.</text>
</comment>
<dbReference type="PANTHER" id="PTHR36115">
    <property type="entry name" value="PROLINE-RICH ANTIGEN HOMOLOG-RELATED"/>
    <property type="match status" value="1"/>
</dbReference>